<evidence type="ECO:0000313" key="1">
    <source>
        <dbReference type="EMBL" id="KRN44046.1"/>
    </source>
</evidence>
<proteinExistence type="predicted"/>
<keyword evidence="2" id="KW-1185">Reference proteome</keyword>
<evidence type="ECO:0000313" key="2">
    <source>
        <dbReference type="Proteomes" id="UP000051639"/>
    </source>
</evidence>
<accession>A0A0R2GUC8</accession>
<reference evidence="1 2" key="1">
    <citation type="journal article" date="2015" name="Genome Announc.">
        <title>Expanding the biotechnology potential of lactobacilli through comparative genomics of 213 strains and associated genera.</title>
        <authorList>
            <person name="Sun Z."/>
            <person name="Harris H.M."/>
            <person name="McCann A."/>
            <person name="Guo C."/>
            <person name="Argimon S."/>
            <person name="Zhang W."/>
            <person name="Yang X."/>
            <person name="Jeffery I.B."/>
            <person name="Cooney J.C."/>
            <person name="Kagawa T.F."/>
            <person name="Liu W."/>
            <person name="Song Y."/>
            <person name="Salvetti E."/>
            <person name="Wrobel A."/>
            <person name="Rasinkangas P."/>
            <person name="Parkhill J."/>
            <person name="Rea M.C."/>
            <person name="O'Sullivan O."/>
            <person name="Ritari J."/>
            <person name="Douillard F.P."/>
            <person name="Paul Ross R."/>
            <person name="Yang R."/>
            <person name="Briner A.E."/>
            <person name="Felis G.E."/>
            <person name="de Vos W.M."/>
            <person name="Barrangou R."/>
            <person name="Klaenhammer T.R."/>
            <person name="Caufield P.W."/>
            <person name="Cui Y."/>
            <person name="Zhang H."/>
            <person name="O'Toole P.W."/>
        </authorList>
    </citation>
    <scope>NUCLEOTIDE SEQUENCE [LARGE SCALE GENOMIC DNA]</scope>
    <source>
        <strain evidence="1 2">DSM 14792</strain>
    </source>
</reference>
<name>A0A0R2GUC8_9LACO</name>
<dbReference type="PATRIC" id="fig|148604.4.peg.924"/>
<dbReference type="OrthoDB" id="10003931at2"/>
<comment type="caution">
    <text evidence="1">The sequence shown here is derived from an EMBL/GenBank/DDBJ whole genome shotgun (WGS) entry which is preliminary data.</text>
</comment>
<sequence>MMVKGYSAEERLLSARMTAGGITYGEHKKLCEFGCPKCAYFRLAEKKIKANLAASAKELGMTEEKLVSLRKSWYEPEIDHYYPDTCEIYTDEGKISRETYLVLRYKGFIDEDIRNYFGINHSQWQSFKKREFPDFLNKKDYYDEVIAVEGKSAYERWRRSQPIRSVN</sequence>
<dbReference type="EMBL" id="JQBA01000024">
    <property type="protein sequence ID" value="KRN44046.1"/>
    <property type="molecule type" value="Genomic_DNA"/>
</dbReference>
<dbReference type="Proteomes" id="UP000051639">
    <property type="component" value="Unassembled WGS sequence"/>
</dbReference>
<protein>
    <submittedName>
        <fullName evidence="1">Uncharacterized protein</fullName>
    </submittedName>
</protein>
<dbReference type="RefSeq" id="WP_152977246.1">
    <property type="nucleotide sequence ID" value="NZ_JQBA01000024.1"/>
</dbReference>
<organism evidence="1 2">
    <name type="scientific">Limosilactobacillus ingluviei</name>
    <dbReference type="NCBI Taxonomy" id="148604"/>
    <lineage>
        <taxon>Bacteria</taxon>
        <taxon>Bacillati</taxon>
        <taxon>Bacillota</taxon>
        <taxon>Bacilli</taxon>
        <taxon>Lactobacillales</taxon>
        <taxon>Lactobacillaceae</taxon>
        <taxon>Limosilactobacillus</taxon>
    </lineage>
</organism>
<dbReference type="AlphaFoldDB" id="A0A0R2GUC8"/>
<gene>
    <name evidence="1" type="ORF">IV41_GL000889</name>
</gene>